<gene>
    <name evidence="2" type="ORF">BST26_06645</name>
</gene>
<evidence type="ECO:0000256" key="1">
    <source>
        <dbReference type="SAM" id="MobiDB-lite"/>
    </source>
</evidence>
<name>A0A1X0DI42_9MYCO</name>
<organism evidence="2 3">
    <name type="scientific">Mycolicibacterium insubricum</name>
    <dbReference type="NCBI Taxonomy" id="444597"/>
    <lineage>
        <taxon>Bacteria</taxon>
        <taxon>Bacillati</taxon>
        <taxon>Actinomycetota</taxon>
        <taxon>Actinomycetes</taxon>
        <taxon>Mycobacteriales</taxon>
        <taxon>Mycobacteriaceae</taxon>
        <taxon>Mycolicibacterium</taxon>
    </lineage>
</organism>
<accession>A0A1X0DI42</accession>
<evidence type="ECO:0000313" key="3">
    <source>
        <dbReference type="Proteomes" id="UP000192801"/>
    </source>
</evidence>
<keyword evidence="3" id="KW-1185">Reference proteome</keyword>
<dbReference type="Proteomes" id="UP000192801">
    <property type="component" value="Unassembled WGS sequence"/>
</dbReference>
<protein>
    <recommendedName>
        <fullName evidence="4">35 kDa protein</fullName>
    </recommendedName>
</protein>
<evidence type="ECO:0008006" key="4">
    <source>
        <dbReference type="Google" id="ProtNLM"/>
    </source>
</evidence>
<evidence type="ECO:0000313" key="2">
    <source>
        <dbReference type="EMBL" id="ORA72051.1"/>
    </source>
</evidence>
<feature type="region of interest" description="Disordered" evidence="1">
    <location>
        <begin position="34"/>
        <end position="58"/>
    </location>
</feature>
<sequence>MFEPVETGAAPADTGYTAGGAPTFEMVREKIETRFGTSIGSQELAAQTPEGRRVEEQFEARQKAAAEKLEEIRRSMKADGNG</sequence>
<proteinExistence type="predicted"/>
<feature type="region of interest" description="Disordered" evidence="1">
    <location>
        <begin position="1"/>
        <end position="21"/>
    </location>
</feature>
<feature type="compositionally biased region" description="Polar residues" evidence="1">
    <location>
        <begin position="35"/>
        <end position="45"/>
    </location>
</feature>
<dbReference type="EMBL" id="MVHS01000010">
    <property type="protein sequence ID" value="ORA72051.1"/>
    <property type="molecule type" value="Genomic_DNA"/>
</dbReference>
<reference evidence="2 3" key="1">
    <citation type="submission" date="2016-12" db="EMBL/GenBank/DDBJ databases">
        <title>The new phylogeny of genus Mycobacterium.</title>
        <authorList>
            <person name="Tortoli E."/>
            <person name="Trovato A."/>
            <person name="Cirillo D.M."/>
        </authorList>
    </citation>
    <scope>NUCLEOTIDE SEQUENCE [LARGE SCALE GENOMIC DNA]</scope>
    <source>
        <strain evidence="2 3">DSM 45130</strain>
    </source>
</reference>
<dbReference type="STRING" id="444597.BST26_06645"/>
<dbReference type="AlphaFoldDB" id="A0A1X0DI42"/>
<comment type="caution">
    <text evidence="2">The sequence shown here is derived from an EMBL/GenBank/DDBJ whole genome shotgun (WGS) entry which is preliminary data.</text>
</comment>